<evidence type="ECO:0000313" key="3">
    <source>
        <dbReference type="EMBL" id="ATL46387.1"/>
    </source>
</evidence>
<reference evidence="3 4" key="1">
    <citation type="submission" date="2017-10" db="EMBL/GenBank/DDBJ databases">
        <title>Paenichitinophaga pekingensis gen. nov., sp. nov., isolated from activated sludge.</title>
        <authorList>
            <person name="Jin D."/>
            <person name="Kong X."/>
            <person name="Deng Y."/>
            <person name="Bai Z."/>
        </authorList>
    </citation>
    <scope>NUCLEOTIDE SEQUENCE [LARGE SCALE GENOMIC DNA]</scope>
    <source>
        <strain evidence="3 4">13</strain>
    </source>
</reference>
<gene>
    <name evidence="3" type="ORF">COR50_03920</name>
</gene>
<keyword evidence="1" id="KW-0732">Signal</keyword>
<dbReference type="InterPro" id="IPR001322">
    <property type="entry name" value="Lamin_tail_dom"/>
</dbReference>
<proteinExistence type="predicted"/>
<feature type="domain" description="LTD" evidence="2">
    <location>
        <begin position="310"/>
        <end position="418"/>
    </location>
</feature>
<protein>
    <recommendedName>
        <fullName evidence="2">LTD domain-containing protein</fullName>
    </recommendedName>
</protein>
<evidence type="ECO:0000259" key="2">
    <source>
        <dbReference type="Pfam" id="PF00932"/>
    </source>
</evidence>
<name>A0A291QR20_9BACT</name>
<evidence type="ECO:0000313" key="4">
    <source>
        <dbReference type="Proteomes" id="UP000220133"/>
    </source>
</evidence>
<dbReference type="Pfam" id="PF00932">
    <property type="entry name" value="LTD"/>
    <property type="match status" value="1"/>
</dbReference>
<dbReference type="EMBL" id="CP023777">
    <property type="protein sequence ID" value="ATL46387.1"/>
    <property type="molecule type" value="Genomic_DNA"/>
</dbReference>
<keyword evidence="4" id="KW-1185">Reference proteome</keyword>
<dbReference type="Gene3D" id="2.60.40.4070">
    <property type="match status" value="1"/>
</dbReference>
<feature type="chain" id="PRO_5013127062" description="LTD domain-containing protein" evidence="1">
    <location>
        <begin position="19"/>
        <end position="849"/>
    </location>
</feature>
<dbReference type="KEGG" id="cbae:COR50_03920"/>
<dbReference type="Pfam" id="PF13585">
    <property type="entry name" value="CHU_C"/>
    <property type="match status" value="1"/>
</dbReference>
<dbReference type="OrthoDB" id="9758406at2"/>
<accession>A0A291QR20</accession>
<feature type="signal peptide" evidence="1">
    <location>
        <begin position="1"/>
        <end position="18"/>
    </location>
</feature>
<dbReference type="Proteomes" id="UP000220133">
    <property type="component" value="Chromosome"/>
</dbReference>
<organism evidence="3 4">
    <name type="scientific">Chitinophaga caeni</name>
    <dbReference type="NCBI Taxonomy" id="2029983"/>
    <lineage>
        <taxon>Bacteria</taxon>
        <taxon>Pseudomonadati</taxon>
        <taxon>Bacteroidota</taxon>
        <taxon>Chitinophagia</taxon>
        <taxon>Chitinophagales</taxon>
        <taxon>Chitinophagaceae</taxon>
        <taxon>Chitinophaga</taxon>
    </lineage>
</organism>
<dbReference type="RefSeq" id="WP_098192775.1">
    <property type="nucleotide sequence ID" value="NZ_CP023777.1"/>
</dbReference>
<dbReference type="AlphaFoldDB" id="A0A291QR20"/>
<sequence>MKLTIVCCLLLWPMIACSQYLLSFDDPGNPSRFPEGDTNFIVRDGKLQSACLLPNTRFYCSFASPVTGSAYWELSFQLKFNPSGANYVDWYINATDAVLPSSTTAAYFVRMGGTKDECSFYRQFPGAEPELLIDGRDGRFNKSDNTGKLRLLLDDEHRWYLFHDSTGTGEYFQLEGSMEDTAYLPGGYIGIAIRQSTPSFFGQHFFDDIRIMPAGMIGSGPVLKGLSPLNDSAWILVFDAPVLLKDVSLVAGSLPGYDLLPDPVVANRLILSFREQLPHNIEFPLTLYGIRDYFGNKSGPVEFNIAVSKAGPADILISEIMYQPLPAMPYPVRYIELKNSAQYPVNLAGWQLISSKGSLLLPSVRMVVGSYLLICDIAAREFFPGKDVCTVNTMLNLQSKDQLILLDNSGQWIHAVSYQMSLYQDPVKALGGWSLELTDDKLACYGGTGWAFSLNGSGGTPGMPNSQFHDTVANANDIRSIYCPDEYHTELCLEVSYDLQSAQLLSRYSLDNAIHPKAITLDPFKNMLLLEWERPLDSGNLHRLSIEGIKTCDSEDEIRIKDIRFGWAQPPAEGMLLINEILFNPHPGQQDYLEIYNKSDKVLNLQQLFIANRNWDGSLGTIVQASGEPDVILPGEYIVFCKDPRSLCSQYICKNEFACRTVASLPSFPDEQGCALLLDYKGTVLDEFCYGESMHSPAISNVEGIALERVSWNLGNVHGNWQSAASSAGYGTPGYENSRYLLEGSSSWKVNPKIISPNNDGWNDICSLTIPIDLAGNVLNVYIFDILGNLVNHWVKNVLLAGNDVFIWDGKDDQDKLLPAGQYLFLLENYDIKGHVGRKKIVVAIVRNE</sequence>
<evidence type="ECO:0000256" key="1">
    <source>
        <dbReference type="SAM" id="SignalP"/>
    </source>
</evidence>